<keyword evidence="1" id="KW-0812">Transmembrane</keyword>
<protein>
    <recommendedName>
        <fullName evidence="3">ABC transporter permease</fullName>
    </recommendedName>
</protein>
<keyword evidence="1" id="KW-1133">Transmembrane helix</keyword>
<accession>A0AAT9HB56</accession>
<keyword evidence="1" id="KW-0472">Membrane</keyword>
<evidence type="ECO:0000313" key="2">
    <source>
        <dbReference type="EMBL" id="BFO14666.1"/>
    </source>
</evidence>
<gene>
    <name evidence="2" type="ORF">SHKM778_10540</name>
</gene>
<sequence>MIQMTARRTTPAALLLRLRDRSPGLASAALGGALAAGLGLAALTVLVILLWISSPIRTADRAAPCTSRPRCGCSRTAPN</sequence>
<dbReference type="AlphaFoldDB" id="A0AAT9HB56"/>
<feature type="transmembrane region" description="Helical" evidence="1">
    <location>
        <begin position="25"/>
        <end position="52"/>
    </location>
</feature>
<reference evidence="2" key="1">
    <citation type="submission" date="2024-06" db="EMBL/GenBank/DDBJ databases">
        <authorList>
            <consortium name="consrtm"/>
            <person name="Uemura M."/>
            <person name="Terahara T."/>
        </authorList>
    </citation>
    <scope>NUCLEOTIDE SEQUENCE</scope>
    <source>
        <strain evidence="2">KM77-8</strain>
    </source>
</reference>
<organism evidence="2">
    <name type="scientific">Streptomyces haneummycinicus</name>
    <dbReference type="NCBI Taxonomy" id="3074435"/>
    <lineage>
        <taxon>Bacteria</taxon>
        <taxon>Bacillati</taxon>
        <taxon>Actinomycetota</taxon>
        <taxon>Actinomycetes</taxon>
        <taxon>Kitasatosporales</taxon>
        <taxon>Streptomycetaceae</taxon>
        <taxon>Streptomyces</taxon>
    </lineage>
</organism>
<name>A0AAT9HB56_9ACTN</name>
<reference evidence="2" key="2">
    <citation type="submission" date="2024-07" db="EMBL/GenBank/DDBJ databases">
        <title>Streptomyces haneummycinica sp. nov., a new antibiotic-producing actinobacterium isolated from marine sediment.</title>
        <authorList>
            <person name="Uemura M."/>
            <person name="Hamada M."/>
            <person name="Hirano S."/>
            <person name="Kobayashi K."/>
            <person name="Ohshiro T."/>
            <person name="Kobayashi T."/>
            <person name="Terahara T."/>
        </authorList>
    </citation>
    <scope>NUCLEOTIDE SEQUENCE</scope>
    <source>
        <strain evidence="2">KM77-8</strain>
    </source>
</reference>
<proteinExistence type="predicted"/>
<dbReference type="EMBL" id="AP035768">
    <property type="protein sequence ID" value="BFO14666.1"/>
    <property type="molecule type" value="Genomic_DNA"/>
</dbReference>
<evidence type="ECO:0008006" key="3">
    <source>
        <dbReference type="Google" id="ProtNLM"/>
    </source>
</evidence>
<evidence type="ECO:0000256" key="1">
    <source>
        <dbReference type="SAM" id="Phobius"/>
    </source>
</evidence>